<comment type="caution">
    <text evidence="1">The sequence shown here is derived from an EMBL/GenBank/DDBJ whole genome shotgun (WGS) entry which is preliminary data.</text>
</comment>
<dbReference type="PATRIC" id="fig|1476583.3.peg.676"/>
<keyword evidence="2" id="KW-1185">Reference proteome</keyword>
<dbReference type="AlphaFoldDB" id="A0A016QSX9"/>
<sequence>MTTPLPLAALASRLRGFFVRPRPQPIPAPLPPLTWYILTHEFGGPEHVFACTPENVRLCLALLTDHGLSDVCRDALAEAIARRPEEPARYGDWWTLTSLKGEA</sequence>
<accession>A0A016QSX9</accession>
<evidence type="ECO:0000313" key="2">
    <source>
        <dbReference type="Proteomes" id="UP000020492"/>
    </source>
</evidence>
<dbReference type="OrthoDB" id="7376212at2"/>
<evidence type="ECO:0000313" key="1">
    <source>
        <dbReference type="EMBL" id="EYB69081.1"/>
    </source>
</evidence>
<dbReference type="EMBL" id="JHAC01000011">
    <property type="protein sequence ID" value="EYB69081.1"/>
    <property type="molecule type" value="Genomic_DNA"/>
</dbReference>
<proteinExistence type="predicted"/>
<name>A0A016QSX9_9DEIO</name>
<reference evidence="1 2" key="1">
    <citation type="submission" date="2014-03" db="EMBL/GenBank/DDBJ databases">
        <title>Draft genome sequence of Deinococcus phoenicis 1P10ME.</title>
        <authorList>
            <person name="Stepanov V.G."/>
            <person name="Vaishampayan P."/>
            <person name="Venkateswaran K."/>
            <person name="Fox G.E."/>
        </authorList>
    </citation>
    <scope>NUCLEOTIDE SEQUENCE [LARGE SCALE GENOMIC DNA]</scope>
    <source>
        <strain evidence="1 2">1P10ME</strain>
    </source>
</reference>
<organism evidence="1 2">
    <name type="scientific">Deinococcus phoenicis</name>
    <dbReference type="NCBI Taxonomy" id="1476583"/>
    <lineage>
        <taxon>Bacteria</taxon>
        <taxon>Thermotogati</taxon>
        <taxon>Deinococcota</taxon>
        <taxon>Deinococci</taxon>
        <taxon>Deinococcales</taxon>
        <taxon>Deinococcaceae</taxon>
        <taxon>Deinococcus</taxon>
    </lineage>
</organism>
<dbReference type="Proteomes" id="UP000020492">
    <property type="component" value="Unassembled WGS sequence"/>
</dbReference>
<protein>
    <submittedName>
        <fullName evidence="1">Uncharacterized protein</fullName>
    </submittedName>
</protein>
<dbReference type="RefSeq" id="WP_034353856.1">
    <property type="nucleotide sequence ID" value="NZ_JHAC01000011.1"/>
</dbReference>
<gene>
    <name evidence="1" type="ORF">DEIPH_ctg011orf0049</name>
</gene>
<dbReference type="STRING" id="1476583.DEIPH_ctg011orf0049"/>